<organism evidence="2 3">
    <name type="scientific">Lasiosphaeria miniovina</name>
    <dbReference type="NCBI Taxonomy" id="1954250"/>
    <lineage>
        <taxon>Eukaryota</taxon>
        <taxon>Fungi</taxon>
        <taxon>Dikarya</taxon>
        <taxon>Ascomycota</taxon>
        <taxon>Pezizomycotina</taxon>
        <taxon>Sordariomycetes</taxon>
        <taxon>Sordariomycetidae</taxon>
        <taxon>Sordariales</taxon>
        <taxon>Lasiosphaeriaceae</taxon>
        <taxon>Lasiosphaeria</taxon>
    </lineage>
</organism>
<dbReference type="InterPro" id="IPR050275">
    <property type="entry name" value="PGM_Phosphatase"/>
</dbReference>
<dbReference type="PANTHER" id="PTHR48100:SF44">
    <property type="entry name" value="PHOSPHATASE C1620.13-RELATED"/>
    <property type="match status" value="1"/>
</dbReference>
<dbReference type="SMART" id="SM00855">
    <property type="entry name" value="PGAM"/>
    <property type="match status" value="1"/>
</dbReference>
<dbReference type="SUPFAM" id="SSF53254">
    <property type="entry name" value="Phosphoglycerate mutase-like"/>
    <property type="match status" value="1"/>
</dbReference>
<dbReference type="Proteomes" id="UP001172101">
    <property type="component" value="Unassembled WGS sequence"/>
</dbReference>
<protein>
    <submittedName>
        <fullName evidence="2">Histidine phosphatase superfamily</fullName>
    </submittedName>
</protein>
<comment type="caution">
    <text evidence="2">The sequence shown here is derived from an EMBL/GenBank/DDBJ whole genome shotgun (WGS) entry which is preliminary data.</text>
</comment>
<accession>A0AA39ZUA7</accession>
<dbReference type="InterPro" id="IPR013078">
    <property type="entry name" value="His_Pase_superF_clade-1"/>
</dbReference>
<feature type="region of interest" description="Disordered" evidence="1">
    <location>
        <begin position="109"/>
        <end position="128"/>
    </location>
</feature>
<dbReference type="Pfam" id="PF00300">
    <property type="entry name" value="His_Phos_1"/>
    <property type="match status" value="1"/>
</dbReference>
<dbReference type="GeneID" id="85326369"/>
<dbReference type="Gene3D" id="3.40.50.1240">
    <property type="entry name" value="Phosphoglycerate mutase-like"/>
    <property type="match status" value="1"/>
</dbReference>
<evidence type="ECO:0000256" key="1">
    <source>
        <dbReference type="SAM" id="MobiDB-lite"/>
    </source>
</evidence>
<dbReference type="GO" id="GO:0005829">
    <property type="term" value="C:cytosol"/>
    <property type="evidence" value="ECO:0007669"/>
    <property type="project" value="TreeGrafter"/>
</dbReference>
<keyword evidence="3" id="KW-1185">Reference proteome</keyword>
<proteinExistence type="predicted"/>
<dbReference type="PANTHER" id="PTHR48100">
    <property type="entry name" value="BROAD-SPECIFICITY PHOSPHATASE YOR283W-RELATED"/>
    <property type="match status" value="1"/>
</dbReference>
<evidence type="ECO:0000313" key="3">
    <source>
        <dbReference type="Proteomes" id="UP001172101"/>
    </source>
</evidence>
<sequence length="290" mass="30797">MGETHIFFIRHGESVDNVSHGHAGPPDSPLTAHGAIQSSRLAVHLAERAGSLAPVPHMLCSDFQQARMTAEVIRDAYPSPAAGSTSTVKPEIAILQLAELREKRFGERSAEISGSEAAAQPGGGAYTEGESFKEVDARAKRFLDAVLLPLLEELLTSDTPQYVFIIAHGVIHSHVWLGFIRLLRALRPRTTSAPGAMCLESVPLDEFLGSAAYHEIVLKTPTLSSEASSSSQSGGAGSIDQALSTAQIHLSAINYAGHLSGLRKTGGGIGNAKYDTKQRKIDSFFSKSSA</sequence>
<reference evidence="2" key="1">
    <citation type="submission" date="2023-06" db="EMBL/GenBank/DDBJ databases">
        <title>Genome-scale phylogeny and comparative genomics of the fungal order Sordariales.</title>
        <authorList>
            <consortium name="Lawrence Berkeley National Laboratory"/>
            <person name="Hensen N."/>
            <person name="Bonometti L."/>
            <person name="Westerberg I."/>
            <person name="Brannstrom I.O."/>
            <person name="Guillou S."/>
            <person name="Cros-Aarteil S."/>
            <person name="Calhoun S."/>
            <person name="Haridas S."/>
            <person name="Kuo A."/>
            <person name="Mondo S."/>
            <person name="Pangilinan J."/>
            <person name="Riley R."/>
            <person name="LaButti K."/>
            <person name="Andreopoulos B."/>
            <person name="Lipzen A."/>
            <person name="Chen C."/>
            <person name="Yanf M."/>
            <person name="Daum C."/>
            <person name="Ng V."/>
            <person name="Clum A."/>
            <person name="Steindorff A."/>
            <person name="Ohm R."/>
            <person name="Martin F."/>
            <person name="Silar P."/>
            <person name="Natvig D."/>
            <person name="Lalanne C."/>
            <person name="Gautier V."/>
            <person name="Ament-velasquez S.L."/>
            <person name="Kruys A."/>
            <person name="Hutchinson M.I."/>
            <person name="Powell A.J."/>
            <person name="Barry K."/>
            <person name="Miller A.N."/>
            <person name="Grigoriev I.V."/>
            <person name="Debuchy R."/>
            <person name="Gladieux P."/>
            <person name="Thoren M.H."/>
            <person name="Johannesson H."/>
        </authorList>
    </citation>
    <scope>NUCLEOTIDE SEQUENCE</scope>
    <source>
        <strain evidence="2">SMH2392-1A</strain>
    </source>
</reference>
<gene>
    <name evidence="2" type="ORF">B0T26DRAFT_732256</name>
</gene>
<evidence type="ECO:0000313" key="2">
    <source>
        <dbReference type="EMBL" id="KAK0703680.1"/>
    </source>
</evidence>
<dbReference type="CDD" id="cd07067">
    <property type="entry name" value="HP_PGM_like"/>
    <property type="match status" value="1"/>
</dbReference>
<dbReference type="RefSeq" id="XP_060290539.1">
    <property type="nucleotide sequence ID" value="XM_060443099.1"/>
</dbReference>
<dbReference type="EMBL" id="JAUIRO010000008">
    <property type="protein sequence ID" value="KAK0703680.1"/>
    <property type="molecule type" value="Genomic_DNA"/>
</dbReference>
<dbReference type="GO" id="GO:0016791">
    <property type="term" value="F:phosphatase activity"/>
    <property type="evidence" value="ECO:0007669"/>
    <property type="project" value="TreeGrafter"/>
</dbReference>
<name>A0AA39ZUA7_9PEZI</name>
<dbReference type="AlphaFoldDB" id="A0AA39ZUA7"/>
<dbReference type="InterPro" id="IPR029033">
    <property type="entry name" value="His_PPase_superfam"/>
</dbReference>